<dbReference type="EC" id="3.1.1.11" evidence="4"/>
<evidence type="ECO:0000256" key="5">
    <source>
        <dbReference type="ARBA" id="ARBA00022512"/>
    </source>
</evidence>
<dbReference type="PANTHER" id="PTHR31321">
    <property type="entry name" value="ACYL-COA THIOESTER HYDROLASE YBHC-RELATED"/>
    <property type="match status" value="1"/>
</dbReference>
<keyword evidence="8 12" id="KW-0378">Hydrolase</keyword>
<comment type="pathway">
    <text evidence="2">Glycan metabolism; pectin degradation; 2-dehydro-3-deoxy-D-gluconate from pectin: step 1/5.</text>
</comment>
<gene>
    <name evidence="12" type="ORF">Din_018317</name>
</gene>
<evidence type="ECO:0000256" key="9">
    <source>
        <dbReference type="ARBA" id="ARBA00023085"/>
    </source>
</evidence>
<keyword evidence="5" id="KW-0134">Cell wall</keyword>
<keyword evidence="6" id="KW-0964">Secreted</keyword>
<dbReference type="InterPro" id="IPR000070">
    <property type="entry name" value="Pectinesterase_cat"/>
</dbReference>
<dbReference type="Gene3D" id="2.160.20.10">
    <property type="entry name" value="Single-stranded right-handed beta-helix, Pectin lyase-like"/>
    <property type="match status" value="1"/>
</dbReference>
<dbReference type="UniPathway" id="UPA00545">
    <property type="reaction ID" value="UER00823"/>
</dbReference>
<evidence type="ECO:0000256" key="4">
    <source>
        <dbReference type="ARBA" id="ARBA00013229"/>
    </source>
</evidence>
<evidence type="ECO:0000256" key="1">
    <source>
        <dbReference type="ARBA" id="ARBA00004191"/>
    </source>
</evidence>
<keyword evidence="9" id="KW-0063">Aspartyl esterase</keyword>
<comment type="subcellular location">
    <subcellularLocation>
        <location evidence="1">Secreted</location>
        <location evidence="1">Cell wall</location>
    </subcellularLocation>
</comment>
<dbReference type="AlphaFoldDB" id="A0A5B6ZZK4"/>
<dbReference type="Pfam" id="PF01095">
    <property type="entry name" value="Pectinesterase"/>
    <property type="match status" value="1"/>
</dbReference>
<name>A0A5B6ZZK4_DAVIN</name>
<proteinExistence type="inferred from homology"/>
<dbReference type="SUPFAM" id="SSF51126">
    <property type="entry name" value="Pectin lyase-like"/>
    <property type="match status" value="1"/>
</dbReference>
<sequence>MAGKMTIIAVEAVIAVALIMTIPIVFCDDKAPIPAQKTQVNSWYQANVKPLAQRKGTLDPALETAEASPKVIKVRKDGSGDFKTVTDAIKSIPIRNTKRVIVWIGPGNYTEKIKIDPTKPFVTLYGEPNAMPVLVFGGTAAKYGTVESGTVIVESDYFSAVNIIFVNSAPRPSEGQMNAQASAFAIAGDKAAIYNCKMYGFQDTHLDKKGRHFFKDCYIQGTYDFVFGNGKSIYLNTELHVHYIKGDRQATIAAHARDSDSVDTAYVFVHCTVTGTGNHTSLGRAWRPYAKVIYAYTEMSDAIKPEGWSDNSHPEFDKTLCYREYKNSGPGSNFAKRVPYSKQLNDAEAQPYLTLGFIEGSKWLLPPHKA</sequence>
<evidence type="ECO:0000259" key="11">
    <source>
        <dbReference type="Pfam" id="PF01095"/>
    </source>
</evidence>
<reference evidence="12" key="1">
    <citation type="submission" date="2019-08" db="EMBL/GenBank/DDBJ databases">
        <title>Reference gene set and small RNA set construction with multiple tissues from Davidia involucrata Baill.</title>
        <authorList>
            <person name="Yang H."/>
            <person name="Zhou C."/>
            <person name="Li G."/>
            <person name="Wang J."/>
            <person name="Gao P."/>
            <person name="Wang M."/>
            <person name="Wang R."/>
            <person name="Zhao Y."/>
        </authorList>
    </citation>
    <scope>NUCLEOTIDE SEQUENCE</scope>
    <source>
        <tissue evidence="12">Mixed with DoveR01_LX</tissue>
    </source>
</reference>
<dbReference type="InterPro" id="IPR012334">
    <property type="entry name" value="Pectin_lyas_fold"/>
</dbReference>
<evidence type="ECO:0000256" key="6">
    <source>
        <dbReference type="ARBA" id="ARBA00022525"/>
    </source>
</evidence>
<dbReference type="GO" id="GO:0030599">
    <property type="term" value="F:pectinesterase activity"/>
    <property type="evidence" value="ECO:0007669"/>
    <property type="project" value="UniProtKB-EC"/>
</dbReference>
<dbReference type="GO" id="GO:0042545">
    <property type="term" value="P:cell wall modification"/>
    <property type="evidence" value="ECO:0007669"/>
    <property type="project" value="InterPro"/>
</dbReference>
<dbReference type="EMBL" id="GHES01018317">
    <property type="protein sequence ID" value="MPA48876.1"/>
    <property type="molecule type" value="Transcribed_RNA"/>
</dbReference>
<keyword evidence="7" id="KW-0732">Signal</keyword>
<evidence type="ECO:0000256" key="8">
    <source>
        <dbReference type="ARBA" id="ARBA00022801"/>
    </source>
</evidence>
<evidence type="ECO:0000256" key="10">
    <source>
        <dbReference type="ARBA" id="ARBA00047928"/>
    </source>
</evidence>
<protein>
    <recommendedName>
        <fullName evidence="4">pectinesterase</fullName>
        <ecNumber evidence="4">3.1.1.11</ecNumber>
    </recommendedName>
</protein>
<evidence type="ECO:0000256" key="2">
    <source>
        <dbReference type="ARBA" id="ARBA00005184"/>
    </source>
</evidence>
<organism evidence="12">
    <name type="scientific">Davidia involucrata</name>
    <name type="common">Dove tree</name>
    <dbReference type="NCBI Taxonomy" id="16924"/>
    <lineage>
        <taxon>Eukaryota</taxon>
        <taxon>Viridiplantae</taxon>
        <taxon>Streptophyta</taxon>
        <taxon>Embryophyta</taxon>
        <taxon>Tracheophyta</taxon>
        <taxon>Spermatophyta</taxon>
        <taxon>Magnoliopsida</taxon>
        <taxon>eudicotyledons</taxon>
        <taxon>Gunneridae</taxon>
        <taxon>Pentapetalae</taxon>
        <taxon>asterids</taxon>
        <taxon>Cornales</taxon>
        <taxon>Nyssaceae</taxon>
        <taxon>Davidia</taxon>
    </lineage>
</organism>
<evidence type="ECO:0000256" key="7">
    <source>
        <dbReference type="ARBA" id="ARBA00022729"/>
    </source>
</evidence>
<evidence type="ECO:0000256" key="3">
    <source>
        <dbReference type="ARBA" id="ARBA00008891"/>
    </source>
</evidence>
<evidence type="ECO:0000313" key="12">
    <source>
        <dbReference type="EMBL" id="MPA48876.1"/>
    </source>
</evidence>
<dbReference type="PANTHER" id="PTHR31321:SF87">
    <property type="entry name" value="PECTINESTERASE 63-RELATED"/>
    <property type="match status" value="1"/>
</dbReference>
<comment type="similarity">
    <text evidence="3">Belongs to the pectinesterase family.</text>
</comment>
<accession>A0A5B6ZZK4</accession>
<dbReference type="InterPro" id="IPR011050">
    <property type="entry name" value="Pectin_lyase_fold/virulence"/>
</dbReference>
<dbReference type="GO" id="GO:0045490">
    <property type="term" value="P:pectin catabolic process"/>
    <property type="evidence" value="ECO:0007669"/>
    <property type="project" value="UniProtKB-UniPathway"/>
</dbReference>
<comment type="catalytic activity">
    <reaction evidence="10">
        <text>[(1-&gt;4)-alpha-D-galacturonosyl methyl ester](n) + n H2O = [(1-&gt;4)-alpha-D-galacturonosyl](n) + n methanol + n H(+)</text>
        <dbReference type="Rhea" id="RHEA:22380"/>
        <dbReference type="Rhea" id="RHEA-COMP:14570"/>
        <dbReference type="Rhea" id="RHEA-COMP:14573"/>
        <dbReference type="ChEBI" id="CHEBI:15377"/>
        <dbReference type="ChEBI" id="CHEBI:15378"/>
        <dbReference type="ChEBI" id="CHEBI:17790"/>
        <dbReference type="ChEBI" id="CHEBI:140522"/>
        <dbReference type="ChEBI" id="CHEBI:140523"/>
        <dbReference type="EC" id="3.1.1.11"/>
    </reaction>
</comment>
<feature type="domain" description="Pectinesterase catalytic" evidence="11">
    <location>
        <begin position="73"/>
        <end position="360"/>
    </location>
</feature>
<dbReference type="FunFam" id="2.160.20.10:FF:000008">
    <property type="entry name" value="Pectinesterase"/>
    <property type="match status" value="1"/>
</dbReference>